<dbReference type="Proteomes" id="UP001250181">
    <property type="component" value="Unassembled WGS sequence"/>
</dbReference>
<dbReference type="EMBL" id="JAWCTQ010000061">
    <property type="protein sequence ID" value="MDT9686278.1"/>
    <property type="molecule type" value="Genomic_DNA"/>
</dbReference>
<reference evidence="2 3" key="1">
    <citation type="submission" date="2023-09" db="EMBL/GenBank/DDBJ databases">
        <title>Streptomyces sp. nov.: A antagonism against Alternaria gaisen Producing Streptochlin, Isolated from Tamarix root soil.</title>
        <authorList>
            <person name="Chen Y."/>
        </authorList>
    </citation>
    <scope>NUCLEOTIDE SEQUENCE [LARGE SCALE GENOMIC DNA]</scope>
    <source>
        <strain evidence="2 3">TRM76323</strain>
    </source>
</reference>
<comment type="caution">
    <text evidence="2">The sequence shown here is derived from an EMBL/GenBank/DDBJ whole genome shotgun (WGS) entry which is preliminary data.</text>
</comment>
<evidence type="ECO:0000256" key="1">
    <source>
        <dbReference type="SAM" id="MobiDB-lite"/>
    </source>
</evidence>
<gene>
    <name evidence="2" type="ORF">RND61_30040</name>
</gene>
<name>A0ABU3QUQ4_9ACTN</name>
<feature type="region of interest" description="Disordered" evidence="1">
    <location>
        <begin position="1"/>
        <end position="33"/>
    </location>
</feature>
<organism evidence="2 3">
    <name type="scientific">Streptomyces tamarix</name>
    <dbReference type="NCBI Taxonomy" id="3078565"/>
    <lineage>
        <taxon>Bacteria</taxon>
        <taxon>Bacillati</taxon>
        <taxon>Actinomycetota</taxon>
        <taxon>Actinomycetes</taxon>
        <taxon>Kitasatosporales</taxon>
        <taxon>Streptomycetaceae</taxon>
        <taxon>Streptomyces</taxon>
    </lineage>
</organism>
<proteinExistence type="predicted"/>
<dbReference type="SUPFAM" id="SSF56634">
    <property type="entry name" value="Heme-dependent catalase-like"/>
    <property type="match status" value="1"/>
</dbReference>
<evidence type="ECO:0000313" key="2">
    <source>
        <dbReference type="EMBL" id="MDT9686278.1"/>
    </source>
</evidence>
<dbReference type="InterPro" id="IPR020835">
    <property type="entry name" value="Catalase_sf"/>
</dbReference>
<feature type="compositionally biased region" description="Low complexity" evidence="1">
    <location>
        <begin position="12"/>
        <end position="25"/>
    </location>
</feature>
<keyword evidence="3" id="KW-1185">Reference proteome</keyword>
<accession>A0ABU3QUQ4</accession>
<sequence>MGGRLVRSVRNAAPSPRGDAGAAAGRRGKPPGSWPGAAVEAAFRLLARLRGAPALHPHGLTCTADLEVVDAEGGAWSVPWLDAPGRYTATVRLSRAAGLPRRLPDALGLAVRVDRADGPDHLLDLLLTSSGRGRITRHVPLPRADALGGPYSSLLRYRVGDHHRTLAALPRRTRQAPVHGDPVSLADALAAGPLVFDLCADTADGSWRAFAVLTVRTALSLRQEESPGFDVYAHSARRFAPGHTLAAVRRAAYRGSRAGRRGRTRSG</sequence>
<evidence type="ECO:0000313" key="3">
    <source>
        <dbReference type="Proteomes" id="UP001250181"/>
    </source>
</evidence>
<protein>
    <submittedName>
        <fullName evidence="2">Phosphodiesterase</fullName>
    </submittedName>
</protein>
<dbReference type="RefSeq" id="WP_315881312.1">
    <property type="nucleotide sequence ID" value="NZ_JAWCTQ010000061.1"/>
</dbReference>